<keyword evidence="2" id="KW-0853">WD repeat</keyword>
<comment type="subcellular location">
    <subcellularLocation>
        <location evidence="1">Cell projection</location>
        <location evidence="1">Cilium</location>
    </subcellularLocation>
</comment>
<dbReference type="PANTHER" id="PTHR15722">
    <property type="entry name" value="IFT140/172-RELATED"/>
    <property type="match status" value="1"/>
</dbReference>
<evidence type="ECO:0000256" key="1">
    <source>
        <dbReference type="ARBA" id="ARBA00004138"/>
    </source>
</evidence>
<dbReference type="WBParaSite" id="GPUH_0002357601-mRNA-1">
    <property type="protein sequence ID" value="GPUH_0002357601-mRNA-1"/>
    <property type="gene ID" value="GPUH_0002357601"/>
</dbReference>
<reference evidence="6" key="1">
    <citation type="submission" date="2016-06" db="UniProtKB">
        <authorList>
            <consortium name="WormBaseParasite"/>
        </authorList>
    </citation>
    <scope>IDENTIFICATION</scope>
</reference>
<organism evidence="6">
    <name type="scientific">Gongylonema pulchrum</name>
    <dbReference type="NCBI Taxonomy" id="637853"/>
    <lineage>
        <taxon>Eukaryota</taxon>
        <taxon>Metazoa</taxon>
        <taxon>Ecdysozoa</taxon>
        <taxon>Nematoda</taxon>
        <taxon>Chromadorea</taxon>
        <taxon>Rhabditida</taxon>
        <taxon>Spirurina</taxon>
        <taxon>Spiruromorpha</taxon>
        <taxon>Spiruroidea</taxon>
        <taxon>Gongylonematidae</taxon>
        <taxon>Gongylonema</taxon>
    </lineage>
</organism>
<evidence type="ECO:0000256" key="3">
    <source>
        <dbReference type="ARBA" id="ARBA00022737"/>
    </source>
</evidence>
<evidence type="ECO:0000313" key="6">
    <source>
        <dbReference type="WBParaSite" id="GPUH_0002357601-mRNA-1"/>
    </source>
</evidence>
<dbReference type="Gene3D" id="1.25.40.470">
    <property type="match status" value="1"/>
</dbReference>
<dbReference type="GO" id="GO:0036064">
    <property type="term" value="C:ciliary basal body"/>
    <property type="evidence" value="ECO:0007669"/>
    <property type="project" value="TreeGrafter"/>
</dbReference>
<sequence length="187" mass="21026">LKSGAKGVLSFIAQARDWETEGEYIRAIQCYMKAKESDMADAEMIAGDLAIKFLSDDDASAVIDEIAERFISLKRFNEAADLFLASSRPDSAVKAFVLAGQWAKAKKVAAEFVPDMVEFVDERYKESLKNEGRLGELIDVDVISAISALIEHGQWEKALETARQQKVLFFCFLNNCLPEKHFDYCRI</sequence>
<evidence type="ECO:0000256" key="4">
    <source>
        <dbReference type="ARBA" id="ARBA00023069"/>
    </source>
</evidence>
<evidence type="ECO:0000256" key="5">
    <source>
        <dbReference type="ARBA" id="ARBA00023273"/>
    </source>
</evidence>
<keyword evidence="3" id="KW-0677">Repeat</keyword>
<dbReference type="AlphaFoldDB" id="A0A183ERF5"/>
<protein>
    <submittedName>
        <fullName evidence="6">Intraflagellar transport 172</fullName>
    </submittedName>
</protein>
<dbReference type="GO" id="GO:0042073">
    <property type="term" value="P:intraciliary transport"/>
    <property type="evidence" value="ECO:0007669"/>
    <property type="project" value="TreeGrafter"/>
</dbReference>
<keyword evidence="4" id="KW-0969">Cilium</keyword>
<keyword evidence="5" id="KW-0966">Cell projection</keyword>
<accession>A0A183ERF5</accession>
<dbReference type="GO" id="GO:0005930">
    <property type="term" value="C:axoneme"/>
    <property type="evidence" value="ECO:0007669"/>
    <property type="project" value="TreeGrafter"/>
</dbReference>
<proteinExistence type="predicted"/>
<evidence type="ECO:0000256" key="2">
    <source>
        <dbReference type="ARBA" id="ARBA00022574"/>
    </source>
</evidence>
<name>A0A183ERF5_9BILA</name>